<dbReference type="AlphaFoldDB" id="A0AAV2YMW8"/>
<sequence length="175" mass="19091">MAEYFSPGDFFPTALELTDGARWLRENAVVATAAVVGLAGFSMARYYDLVKEANADNTEQALGADSDSDLDVLDLLAIQRAFEQVNLKRQLKKTADDEETSTNVSSAEDPPRSSEIRRSNSIAASLHQPDGRQSIYSLSDFETENPTSCESCGECGGACDPDWGWFVPMSPTESY</sequence>
<gene>
    <name evidence="2" type="ORF">N0F65_009273</name>
</gene>
<accession>A0AAV2YMW8</accession>
<dbReference type="Proteomes" id="UP001146120">
    <property type="component" value="Unassembled WGS sequence"/>
</dbReference>
<reference evidence="2" key="2">
    <citation type="journal article" date="2023" name="Microbiol Resour">
        <title>Decontamination and Annotation of the Draft Genome Sequence of the Oomycete Lagenidium giganteum ARSEF 373.</title>
        <authorList>
            <person name="Morgan W.R."/>
            <person name="Tartar A."/>
        </authorList>
    </citation>
    <scope>NUCLEOTIDE SEQUENCE</scope>
    <source>
        <strain evidence="2">ARSEF 373</strain>
    </source>
</reference>
<evidence type="ECO:0000313" key="3">
    <source>
        <dbReference type="Proteomes" id="UP001146120"/>
    </source>
</evidence>
<evidence type="ECO:0000256" key="1">
    <source>
        <dbReference type="SAM" id="MobiDB-lite"/>
    </source>
</evidence>
<proteinExistence type="predicted"/>
<comment type="caution">
    <text evidence="2">The sequence shown here is derived from an EMBL/GenBank/DDBJ whole genome shotgun (WGS) entry which is preliminary data.</text>
</comment>
<name>A0AAV2YMW8_9STRA</name>
<feature type="region of interest" description="Disordered" evidence="1">
    <location>
        <begin position="89"/>
        <end position="124"/>
    </location>
</feature>
<evidence type="ECO:0000313" key="2">
    <source>
        <dbReference type="EMBL" id="DAZ95972.1"/>
    </source>
</evidence>
<protein>
    <submittedName>
        <fullName evidence="2">Uncharacterized protein</fullName>
    </submittedName>
</protein>
<organism evidence="2 3">
    <name type="scientific">Lagenidium giganteum</name>
    <dbReference type="NCBI Taxonomy" id="4803"/>
    <lineage>
        <taxon>Eukaryota</taxon>
        <taxon>Sar</taxon>
        <taxon>Stramenopiles</taxon>
        <taxon>Oomycota</taxon>
        <taxon>Peronosporomycetes</taxon>
        <taxon>Pythiales</taxon>
        <taxon>Pythiaceae</taxon>
    </lineage>
</organism>
<feature type="compositionally biased region" description="Basic and acidic residues" evidence="1">
    <location>
        <begin position="109"/>
        <end position="118"/>
    </location>
</feature>
<reference evidence="2" key="1">
    <citation type="submission" date="2022-11" db="EMBL/GenBank/DDBJ databases">
        <authorList>
            <person name="Morgan W.R."/>
            <person name="Tartar A."/>
        </authorList>
    </citation>
    <scope>NUCLEOTIDE SEQUENCE</scope>
    <source>
        <strain evidence="2">ARSEF 373</strain>
    </source>
</reference>
<dbReference type="EMBL" id="DAKRPA010000182">
    <property type="protein sequence ID" value="DAZ95972.1"/>
    <property type="molecule type" value="Genomic_DNA"/>
</dbReference>
<keyword evidence="3" id="KW-1185">Reference proteome</keyword>